<dbReference type="Pfam" id="PF12796">
    <property type="entry name" value="Ank_2"/>
    <property type="match status" value="2"/>
</dbReference>
<dbReference type="InterPro" id="IPR002110">
    <property type="entry name" value="Ankyrin_rpt"/>
</dbReference>
<sequence length="1075" mass="121824">MRNSRIPIDEIARAIRNDDVDTLQKIISQNSISLDGKIPNDIFNIYKNMTYIDYAAYYGALKCFKYLLLNKAKINTCTLAYSVASGNIEIIRNIKAIKQDVKPKAAPQGLRLATGAGLGLDIGAGAISPLSMAIAHHYNDIFDWLFEQEFADSKNDVKYDKIIISAAQNCNIHAIIKCIEHGLDISLIPNPTLQSFLFAIFSNGYFRLFQNLLYLYPNIMSFNSTPSQSNFYSPTVKSFLKFSSVRNTYLSNLVISGSLSFLKIYLHSVNSINNNMITTAFLDSAEQGYFDIFKFFFNELPNWKPTLAQIENAVVKALENMNYDIVLYLFNNSEYKPNHRVLDIACKSNKFEIVKIITNFILKQYPKSDFTSAFYIAALNGSFDICKFFAEKQVFLDFGILENKAQSIVKSGDKDILFLLMDIADPEEKELFLADCLDQAIQGGNKEIVEYILSQDVSIDNALFTATQLERLEIIKLIVEKNNSPSYINSISPEGTAISIAIQKKNLEIVKYFLSIPGINLDIYQKDHKTPLMVAAEMRDWEITNLIINFYGDKIHSQLWQVNESIKILLRKTHSRHIQRTQILSGNSLSQSFPRPGVSLLKKSISDYTIDEDLSIMKILNLFLKIKNVDINVIENGQTILSYACEKNHTELVNNLLKYKEIDVNQYLPDNGDTALMAAIREKSTETVEILLKLPNININHQNYQSETALTIAAEKSLIEIIKLLTSHKNFDPEINRLSYAFGNCLHLTNKDSANELIKTPNINVNKRIIIGKSILTPLVISVQKGFDDFVQLIIDHPTFDPVKSLTRTALFEAVQKDNANIFQLLLPFSPTSVNIKDKKNRTLLTVAARSSSQNIIPLIITNSDFDSQKSEIDVALTESYDKVPILNLLYELTNIDFTQTLPDGRTFLTAISYKNEKSLFALQFLLEKGADPNSMDLSGNLPLAMAIQAKNLLFISELINSEKIDLKLPLENNNSYLHLAAEQNVEIFQMIHQKNIIDINSVNDFGETSMFNAIRCRKKDIITFMFGIPEFDYQKLNFNNEDALDVASSLFSKKFDKMNYEKDAYLALLLKLIS</sequence>
<evidence type="ECO:0000313" key="5">
    <source>
        <dbReference type="Proteomes" id="UP000179807"/>
    </source>
</evidence>
<dbReference type="Proteomes" id="UP000179807">
    <property type="component" value="Unassembled WGS sequence"/>
</dbReference>
<dbReference type="AlphaFoldDB" id="A0A1J4JZU9"/>
<dbReference type="InterPro" id="IPR036770">
    <property type="entry name" value="Ankyrin_rpt-contain_sf"/>
</dbReference>
<dbReference type="GeneID" id="94840618"/>
<dbReference type="PANTHER" id="PTHR24198">
    <property type="entry name" value="ANKYRIN REPEAT AND PROTEIN KINASE DOMAIN-CONTAINING PROTEIN"/>
    <property type="match status" value="1"/>
</dbReference>
<evidence type="ECO:0000313" key="4">
    <source>
        <dbReference type="EMBL" id="OHT04507.1"/>
    </source>
</evidence>
<name>A0A1J4JZU9_9EUKA</name>
<dbReference type="PANTHER" id="PTHR24198:SF165">
    <property type="entry name" value="ANKYRIN REPEAT-CONTAINING PROTEIN-RELATED"/>
    <property type="match status" value="1"/>
</dbReference>
<keyword evidence="2 3" id="KW-0040">ANK repeat</keyword>
<evidence type="ECO:0000256" key="2">
    <source>
        <dbReference type="ARBA" id="ARBA00023043"/>
    </source>
</evidence>
<dbReference type="OrthoDB" id="76098at2759"/>
<accession>A0A1J4JZU9</accession>
<dbReference type="EMBL" id="MLAK01000791">
    <property type="protein sequence ID" value="OHT04507.1"/>
    <property type="molecule type" value="Genomic_DNA"/>
</dbReference>
<keyword evidence="1" id="KW-0677">Repeat</keyword>
<dbReference type="RefSeq" id="XP_068357643.1">
    <property type="nucleotide sequence ID" value="XM_068505914.1"/>
</dbReference>
<dbReference type="VEuPathDB" id="TrichDB:TRFO_28020"/>
<comment type="caution">
    <text evidence="4">The sequence shown here is derived from an EMBL/GenBank/DDBJ whole genome shotgun (WGS) entry which is preliminary data.</text>
</comment>
<dbReference type="SMART" id="SM00248">
    <property type="entry name" value="ANK"/>
    <property type="match status" value="16"/>
</dbReference>
<dbReference type="SUPFAM" id="SSF48403">
    <property type="entry name" value="Ankyrin repeat"/>
    <property type="match status" value="5"/>
</dbReference>
<reference evidence="4" key="1">
    <citation type="submission" date="2016-10" db="EMBL/GenBank/DDBJ databases">
        <authorList>
            <person name="Benchimol M."/>
            <person name="Almeida L.G."/>
            <person name="Vasconcelos A.T."/>
            <person name="Perreira-Neves A."/>
            <person name="Rosa I.A."/>
            <person name="Tasca T."/>
            <person name="Bogo M.R."/>
            <person name="de Souza W."/>
        </authorList>
    </citation>
    <scope>NUCLEOTIDE SEQUENCE [LARGE SCALE GENOMIC DNA]</scope>
    <source>
        <strain evidence="4">K</strain>
    </source>
</reference>
<evidence type="ECO:0000256" key="1">
    <source>
        <dbReference type="ARBA" id="ARBA00022737"/>
    </source>
</evidence>
<gene>
    <name evidence="4" type="ORF">TRFO_28020</name>
</gene>
<evidence type="ECO:0000256" key="3">
    <source>
        <dbReference type="PROSITE-ProRule" id="PRU00023"/>
    </source>
</evidence>
<dbReference type="Gene3D" id="1.25.40.20">
    <property type="entry name" value="Ankyrin repeat-containing domain"/>
    <property type="match status" value="6"/>
</dbReference>
<feature type="repeat" description="ANK" evidence="3">
    <location>
        <begin position="904"/>
        <end position="938"/>
    </location>
</feature>
<protein>
    <submittedName>
        <fullName evidence="4">Uncharacterized protein</fullName>
    </submittedName>
</protein>
<organism evidence="4 5">
    <name type="scientific">Tritrichomonas foetus</name>
    <dbReference type="NCBI Taxonomy" id="1144522"/>
    <lineage>
        <taxon>Eukaryota</taxon>
        <taxon>Metamonada</taxon>
        <taxon>Parabasalia</taxon>
        <taxon>Tritrichomonadida</taxon>
        <taxon>Tritrichomonadidae</taxon>
        <taxon>Tritrichomonas</taxon>
    </lineage>
</organism>
<keyword evidence="5" id="KW-1185">Reference proteome</keyword>
<dbReference type="PROSITE" id="PS50088">
    <property type="entry name" value="ANK_REPEAT"/>
    <property type="match status" value="1"/>
</dbReference>
<proteinExistence type="predicted"/>